<gene>
    <name evidence="2" type="ORF">GCM10017581_064550</name>
</gene>
<dbReference type="Proteomes" id="UP001143480">
    <property type="component" value="Unassembled WGS sequence"/>
</dbReference>
<dbReference type="EMBL" id="BSFP01000048">
    <property type="protein sequence ID" value="GLL04708.1"/>
    <property type="molecule type" value="Genomic_DNA"/>
</dbReference>
<proteinExistence type="predicted"/>
<accession>A0A9W6NPV6</accession>
<dbReference type="AlphaFoldDB" id="A0A9W6NPV6"/>
<comment type="caution">
    <text evidence="2">The sequence shown here is derived from an EMBL/GenBank/DDBJ whole genome shotgun (WGS) entry which is preliminary data.</text>
</comment>
<keyword evidence="1" id="KW-0472">Membrane</keyword>
<name>A0A9W6NPV6_9ACTN</name>
<reference evidence="2" key="2">
    <citation type="submission" date="2023-01" db="EMBL/GenBank/DDBJ databases">
        <authorList>
            <person name="Sun Q."/>
            <person name="Evtushenko L."/>
        </authorList>
    </citation>
    <scope>NUCLEOTIDE SEQUENCE</scope>
    <source>
        <strain evidence="2">VKM Ac-1321</strain>
    </source>
</reference>
<evidence type="ECO:0000313" key="2">
    <source>
        <dbReference type="EMBL" id="GLL04708.1"/>
    </source>
</evidence>
<sequence length="66" mass="6970">MLPMAALMALVLPGRAAFVVVGVVALAFVVLLVVRATATAERRTIAAAEPAPVVRDLRYRGQRRAG</sequence>
<keyword evidence="1" id="KW-0812">Transmembrane</keyword>
<evidence type="ECO:0000256" key="1">
    <source>
        <dbReference type="SAM" id="Phobius"/>
    </source>
</evidence>
<keyword evidence="1" id="KW-1133">Transmembrane helix</keyword>
<dbReference type="RefSeq" id="WP_261961876.1">
    <property type="nucleotide sequence ID" value="NZ_BAAAXA010000001.1"/>
</dbReference>
<keyword evidence="3" id="KW-1185">Reference proteome</keyword>
<feature type="transmembrane region" description="Helical" evidence="1">
    <location>
        <begin position="12"/>
        <end position="34"/>
    </location>
</feature>
<evidence type="ECO:0000313" key="3">
    <source>
        <dbReference type="Proteomes" id="UP001143480"/>
    </source>
</evidence>
<protein>
    <submittedName>
        <fullName evidence="2">Uncharacterized protein</fullName>
    </submittedName>
</protein>
<organism evidence="2 3">
    <name type="scientific">Dactylosporangium matsuzakiense</name>
    <dbReference type="NCBI Taxonomy" id="53360"/>
    <lineage>
        <taxon>Bacteria</taxon>
        <taxon>Bacillati</taxon>
        <taxon>Actinomycetota</taxon>
        <taxon>Actinomycetes</taxon>
        <taxon>Micromonosporales</taxon>
        <taxon>Micromonosporaceae</taxon>
        <taxon>Dactylosporangium</taxon>
    </lineage>
</organism>
<reference evidence="2" key="1">
    <citation type="journal article" date="2014" name="Int. J. Syst. Evol. Microbiol.">
        <title>Complete genome sequence of Corynebacterium casei LMG S-19264T (=DSM 44701T), isolated from a smear-ripened cheese.</title>
        <authorList>
            <consortium name="US DOE Joint Genome Institute (JGI-PGF)"/>
            <person name="Walter F."/>
            <person name="Albersmeier A."/>
            <person name="Kalinowski J."/>
            <person name="Ruckert C."/>
        </authorList>
    </citation>
    <scope>NUCLEOTIDE SEQUENCE</scope>
    <source>
        <strain evidence="2">VKM Ac-1321</strain>
    </source>
</reference>